<dbReference type="EMBL" id="CP063189">
    <property type="protein sequence ID" value="WCZ32865.1"/>
    <property type="molecule type" value="Genomic_DNA"/>
</dbReference>
<evidence type="ECO:0000256" key="2">
    <source>
        <dbReference type="ARBA" id="ARBA00023315"/>
    </source>
</evidence>
<proteinExistence type="predicted"/>
<keyword evidence="2 4" id="KW-0012">Acyltransferase</keyword>
<dbReference type="CDD" id="cd07989">
    <property type="entry name" value="LPLAT_AGPAT-like"/>
    <property type="match status" value="1"/>
</dbReference>
<dbReference type="Pfam" id="PF01553">
    <property type="entry name" value="Acyltransferase"/>
    <property type="match status" value="1"/>
</dbReference>
<dbReference type="SMART" id="SM00563">
    <property type="entry name" value="PlsC"/>
    <property type="match status" value="1"/>
</dbReference>
<keyword evidence="5" id="KW-1185">Reference proteome</keyword>
<sequence length="243" mass="27036">MRNKWYWAFKNVFFGPALRLWNRPWSEGMDRIPKTGSAILASNHQAVMDSFYFPLLCPRQITFLAKSEYFTTPGFVGGIQKWFFTSVGQTPIDRTAKSASDGMMVSARRVLDAGDLWGIYPEGTRSPDGRVYRGRTGMARVAMDTGEQVIPIAMINSRKANPIGTWIPRPVKVGVRVGDPIDPRAWAAERGLDPHDHATAREFTDYVMRTLADLAGKPYVDVYASDVKKSLAAGEGYLPGAEL</sequence>
<dbReference type="GO" id="GO:0016746">
    <property type="term" value="F:acyltransferase activity"/>
    <property type="evidence" value="ECO:0007669"/>
    <property type="project" value="UniProtKB-KW"/>
</dbReference>
<keyword evidence="1" id="KW-0808">Transferase</keyword>
<dbReference type="PANTHER" id="PTHR10434">
    <property type="entry name" value="1-ACYL-SN-GLYCEROL-3-PHOSPHATE ACYLTRANSFERASE"/>
    <property type="match status" value="1"/>
</dbReference>
<dbReference type="Proteomes" id="UP001220064">
    <property type="component" value="Chromosome"/>
</dbReference>
<dbReference type="SUPFAM" id="SSF69593">
    <property type="entry name" value="Glycerol-3-phosphate (1)-acyltransferase"/>
    <property type="match status" value="1"/>
</dbReference>
<accession>A0ABY7U9X0</accession>
<name>A0ABY7U9X0_9CORY</name>
<evidence type="ECO:0000259" key="3">
    <source>
        <dbReference type="SMART" id="SM00563"/>
    </source>
</evidence>
<reference evidence="4 5" key="1">
    <citation type="submission" date="2020-10" db="EMBL/GenBank/DDBJ databases">
        <title>Complete genome sequence of Corynebacterium massiliense DSM 45435, type strain of Corynebacterium massiliense.</title>
        <authorList>
            <person name="Busche T."/>
            <person name="Kalinowski J."/>
            <person name="Ruckert C."/>
        </authorList>
    </citation>
    <scope>NUCLEOTIDE SEQUENCE [LARGE SCALE GENOMIC DNA]</scope>
    <source>
        <strain evidence="4 5">DSM 45435</strain>
    </source>
</reference>
<protein>
    <submittedName>
        <fullName evidence="4">2-acyl-glycerophospho-ethanolamine acyltransferase</fullName>
    </submittedName>
</protein>
<evidence type="ECO:0000313" key="4">
    <source>
        <dbReference type="EMBL" id="WCZ32865.1"/>
    </source>
</evidence>
<gene>
    <name evidence="4" type="ORF">CMASS_07155</name>
</gene>
<feature type="domain" description="Phospholipid/glycerol acyltransferase" evidence="3">
    <location>
        <begin position="38"/>
        <end position="157"/>
    </location>
</feature>
<evidence type="ECO:0000256" key="1">
    <source>
        <dbReference type="ARBA" id="ARBA00022679"/>
    </source>
</evidence>
<dbReference type="InterPro" id="IPR002123">
    <property type="entry name" value="Plipid/glycerol_acylTrfase"/>
</dbReference>
<dbReference type="PANTHER" id="PTHR10434:SF11">
    <property type="entry name" value="1-ACYL-SN-GLYCEROL-3-PHOSPHATE ACYLTRANSFERASE"/>
    <property type="match status" value="1"/>
</dbReference>
<dbReference type="RefSeq" id="WP_022862336.1">
    <property type="nucleotide sequence ID" value="NZ_ATVG01000001.1"/>
</dbReference>
<organism evidence="4 5">
    <name type="scientific">Corynebacterium massiliense DSM 45435</name>
    <dbReference type="NCBI Taxonomy" id="1121364"/>
    <lineage>
        <taxon>Bacteria</taxon>
        <taxon>Bacillati</taxon>
        <taxon>Actinomycetota</taxon>
        <taxon>Actinomycetes</taxon>
        <taxon>Mycobacteriales</taxon>
        <taxon>Corynebacteriaceae</taxon>
        <taxon>Corynebacterium</taxon>
    </lineage>
</organism>
<evidence type="ECO:0000313" key="5">
    <source>
        <dbReference type="Proteomes" id="UP001220064"/>
    </source>
</evidence>